<feature type="domain" description="Baseplate hub protein gp44-like N-terminal" evidence="2">
    <location>
        <begin position="8"/>
        <end position="91"/>
    </location>
</feature>
<dbReference type="Pfam" id="PF21929">
    <property type="entry name" value="GpP_4th"/>
    <property type="match status" value="1"/>
</dbReference>
<gene>
    <name evidence="5" type="ORF">M1B34_19140</name>
</gene>
<dbReference type="InterPro" id="IPR053981">
    <property type="entry name" value="Gp44/GpP-like_2nd"/>
</dbReference>
<dbReference type="Pfam" id="PF22255">
    <property type="entry name" value="Gp44-like_2nd"/>
    <property type="match status" value="1"/>
</dbReference>
<proteinExistence type="predicted"/>
<dbReference type="Pfam" id="PF21683">
    <property type="entry name" value="GpP-like_1st"/>
    <property type="match status" value="1"/>
</dbReference>
<evidence type="ECO:0000259" key="3">
    <source>
        <dbReference type="Pfam" id="PF21929"/>
    </source>
</evidence>
<protein>
    <submittedName>
        <fullName evidence="5">Baseplate protein</fullName>
    </submittedName>
</protein>
<feature type="compositionally biased region" description="Polar residues" evidence="1">
    <location>
        <begin position="343"/>
        <end position="352"/>
    </location>
</feature>
<evidence type="ECO:0000313" key="5">
    <source>
        <dbReference type="EMBL" id="MCK9799761.1"/>
    </source>
</evidence>
<sequence>MDELANIVTLTVDGLEYSGWKSVEISADLERQFRTFSLTITWQWPGQDQPVRILPGARCQVRIGCDLVLNGYVFKAPISYDDKQISLSIQGSSLTQDLVDCAALNQPGQWRQQDLLSIVRALAGTYGVGVRSEIAPTSKLHTHSIVPGETVFASIDRLLTLYRVFSTDDAEGNLLLAAPGSGGRASDVLELGKNILSAQAAMDFSSQFSEYRVIGQHKGSDQKSGAAVSEVFGQAKDPKVLRKRITVISEAAQLSPELAQQRANWESVSRAGKALSTVYRVQGWRQANGDLWRHNTLVRVIDPVLGFDQDLLISKVTYTLSEQGSVTTLAVAPPHTFDANPSPAKTQKPASA</sequence>
<dbReference type="EMBL" id="JALQCW010000049">
    <property type="protein sequence ID" value="MCK9799761.1"/>
    <property type="molecule type" value="Genomic_DNA"/>
</dbReference>
<reference evidence="5 6" key="1">
    <citation type="journal article" date="2022" name="Int. J. Syst. Evol. Microbiol.">
        <title>Pseudomonas aegrilactucae sp. nov. and Pseudomonas morbosilactucae sp. nov., pathogens causing bacterial rot of lettuce in Japan.</title>
        <authorList>
            <person name="Sawada H."/>
            <person name="Fujikawa T."/>
            <person name="Satou M."/>
        </authorList>
    </citation>
    <scope>NUCLEOTIDE SEQUENCE [LARGE SCALE GENOMIC DNA]</scope>
    <source>
        <strain evidence="5 6">MAFF 302030</strain>
    </source>
</reference>
<evidence type="ECO:0000259" key="4">
    <source>
        <dbReference type="Pfam" id="PF22255"/>
    </source>
</evidence>
<evidence type="ECO:0000256" key="1">
    <source>
        <dbReference type="SAM" id="MobiDB-lite"/>
    </source>
</evidence>
<dbReference type="AlphaFoldDB" id="A0A9X2C757"/>
<dbReference type="Gene3D" id="3.55.50.10">
    <property type="entry name" value="Baseplate protein-like domains"/>
    <property type="match status" value="1"/>
</dbReference>
<dbReference type="Proteomes" id="UP001155059">
    <property type="component" value="Unassembled WGS sequence"/>
</dbReference>
<dbReference type="InterPro" id="IPR053982">
    <property type="entry name" value="Gp44/GpP-like_C"/>
</dbReference>
<evidence type="ECO:0000313" key="6">
    <source>
        <dbReference type="Proteomes" id="UP001155059"/>
    </source>
</evidence>
<evidence type="ECO:0000259" key="2">
    <source>
        <dbReference type="Pfam" id="PF21683"/>
    </source>
</evidence>
<dbReference type="InterPro" id="IPR023399">
    <property type="entry name" value="Baseplate-like_2-layer_sand"/>
</dbReference>
<accession>A0A9X2C757</accession>
<feature type="region of interest" description="Disordered" evidence="1">
    <location>
        <begin position="333"/>
        <end position="352"/>
    </location>
</feature>
<feature type="domain" description="Baseplate hub protein gp44/GpP-like C-terminal" evidence="3">
    <location>
        <begin position="256"/>
        <end position="339"/>
    </location>
</feature>
<dbReference type="InterPro" id="IPR049354">
    <property type="entry name" value="GpP-like_N"/>
</dbReference>
<organism evidence="5 6">
    <name type="scientific">Pseudomonas morbosilactucae</name>
    <dbReference type="NCBI Taxonomy" id="2938197"/>
    <lineage>
        <taxon>Bacteria</taxon>
        <taxon>Pseudomonadati</taxon>
        <taxon>Pseudomonadota</taxon>
        <taxon>Gammaproteobacteria</taxon>
        <taxon>Pseudomonadales</taxon>
        <taxon>Pseudomonadaceae</taxon>
        <taxon>Pseudomonas</taxon>
    </lineage>
</organism>
<dbReference type="Gene3D" id="2.30.300.10">
    <property type="entry name" value="Baseplate protein-like domain - beta roll fold"/>
    <property type="match status" value="1"/>
</dbReference>
<dbReference type="PIRSF" id="PIRSF004440">
    <property type="entry name" value="GpP"/>
    <property type="match status" value="1"/>
</dbReference>
<reference evidence="5 6" key="2">
    <citation type="journal article" date="2023" name="Plant Pathol.">
        <title>Dismantling and reorganizing Pseudomonas marginalis sensu#lato.</title>
        <authorList>
            <person name="Sawada H."/>
            <person name="Fujikawa T."/>
            <person name="Satou M."/>
        </authorList>
    </citation>
    <scope>NUCLEOTIDE SEQUENCE [LARGE SCALE GENOMIC DNA]</scope>
    <source>
        <strain evidence="5 6">MAFF 302030</strain>
    </source>
</reference>
<dbReference type="Gene3D" id="3.30.1920.10">
    <property type="entry name" value="Baseplate protein-like domains - 2 layer sandwich fold"/>
    <property type="match status" value="1"/>
</dbReference>
<dbReference type="RefSeq" id="WP_268265960.1">
    <property type="nucleotide sequence ID" value="NZ_JALQCW010000049.1"/>
</dbReference>
<comment type="caution">
    <text evidence="5">The sequence shown here is derived from an EMBL/GenBank/DDBJ whole genome shotgun (WGS) entry which is preliminary data.</text>
</comment>
<name>A0A9X2C757_9PSED</name>
<dbReference type="SUPFAM" id="SSF69279">
    <property type="entry name" value="Phage tail proteins"/>
    <property type="match status" value="2"/>
</dbReference>
<feature type="domain" description="Baseplate hub protein gp44/GpP-like second" evidence="4">
    <location>
        <begin position="95"/>
        <end position="177"/>
    </location>
</feature>
<dbReference type="InterPro" id="IPR026276">
    <property type="entry name" value="Baseplate_GpP"/>
</dbReference>